<accession>A0A316A272</accession>
<dbReference type="Gene3D" id="3.20.80.10">
    <property type="entry name" value="Regulatory factor, effector binding domain"/>
    <property type="match status" value="1"/>
</dbReference>
<dbReference type="AlphaFoldDB" id="A0A316A272"/>
<dbReference type="Gene3D" id="1.10.1660.10">
    <property type="match status" value="1"/>
</dbReference>
<dbReference type="SUPFAM" id="SSF55136">
    <property type="entry name" value="Probable bacterial effector-binding domain"/>
    <property type="match status" value="1"/>
</dbReference>
<organism evidence="4 5">
    <name type="scientific">Faecalicatena contorta</name>
    <dbReference type="NCBI Taxonomy" id="39482"/>
    <lineage>
        <taxon>Bacteria</taxon>
        <taxon>Bacillati</taxon>
        <taxon>Bacillota</taxon>
        <taxon>Clostridia</taxon>
        <taxon>Lachnospirales</taxon>
        <taxon>Lachnospiraceae</taxon>
        <taxon>Faecalicatena</taxon>
    </lineage>
</organism>
<dbReference type="Pfam" id="PF13411">
    <property type="entry name" value="MerR_1"/>
    <property type="match status" value="1"/>
</dbReference>
<dbReference type="GO" id="GO:0003677">
    <property type="term" value="F:DNA binding"/>
    <property type="evidence" value="ECO:0007669"/>
    <property type="project" value="UniProtKB-KW"/>
</dbReference>
<dbReference type="InterPro" id="IPR011256">
    <property type="entry name" value="Reg_factor_effector_dom_sf"/>
</dbReference>
<dbReference type="SMART" id="SM00422">
    <property type="entry name" value="HTH_MERR"/>
    <property type="match status" value="1"/>
</dbReference>
<dbReference type="SUPFAM" id="SSF46955">
    <property type="entry name" value="Putative DNA-binding domain"/>
    <property type="match status" value="1"/>
</dbReference>
<name>A0A316A272_9FIRM</name>
<keyword evidence="2" id="KW-0175">Coiled coil</keyword>
<dbReference type="PANTHER" id="PTHR30204:SF85">
    <property type="entry name" value="MULTIDRUG-EFFLUX TRANSPORTER 2 REGULATOR"/>
    <property type="match status" value="1"/>
</dbReference>
<dbReference type="GO" id="GO:0003700">
    <property type="term" value="F:DNA-binding transcription factor activity"/>
    <property type="evidence" value="ECO:0007669"/>
    <property type="project" value="InterPro"/>
</dbReference>
<feature type="coiled-coil region" evidence="2">
    <location>
        <begin position="87"/>
        <end position="114"/>
    </location>
</feature>
<evidence type="ECO:0000259" key="3">
    <source>
        <dbReference type="PROSITE" id="PS50937"/>
    </source>
</evidence>
<gene>
    <name evidence="4" type="ORF">SAMN05216529_102467</name>
</gene>
<dbReference type="RefSeq" id="WP_109709228.1">
    <property type="nucleotide sequence ID" value="NZ_QGDS01000002.1"/>
</dbReference>
<dbReference type="Proteomes" id="UP000254051">
    <property type="component" value="Unassembled WGS sequence"/>
</dbReference>
<keyword evidence="5" id="KW-1185">Reference proteome</keyword>
<sequence length="278" mass="33074">MPNLNVQYFTTSEFARICGVTKHTLFHYDEIGLFCPQHIGKNGYRYYTVKQFYQFDMITILKRAGTPLKEIKEFIKNQNPKHFVNLLKEKEAYLEQEKRKIDRMQQLLLNTIRTTTTAMCEKYGVPRLEFCEEEYFMVMEVPKERDERMLLKAVADYFKYCEKQSYNCDLSLGGIVGKEKLVREEYTEPDYYCRQVDQPYHSEKMHCKPRGMYVVMFHQGDYSALPQSYCKMVQYLSDQQMEICGNAYEYDMLNYLAVSDPEKYVIQISIQCQAKDKS</sequence>
<protein>
    <submittedName>
        <fullName evidence="4">DNA-binding transcriptional regulator, MerR family</fullName>
    </submittedName>
</protein>
<dbReference type="InterPro" id="IPR047057">
    <property type="entry name" value="MerR_fam"/>
</dbReference>
<dbReference type="PANTHER" id="PTHR30204">
    <property type="entry name" value="REDOX-CYCLING DRUG-SENSING TRANSCRIPTIONAL ACTIVATOR SOXR"/>
    <property type="match status" value="1"/>
</dbReference>
<evidence type="ECO:0000256" key="2">
    <source>
        <dbReference type="SAM" id="Coils"/>
    </source>
</evidence>
<evidence type="ECO:0000313" key="4">
    <source>
        <dbReference type="EMBL" id="SUQ13249.1"/>
    </source>
</evidence>
<dbReference type="OrthoDB" id="9773308at2"/>
<dbReference type="PROSITE" id="PS00552">
    <property type="entry name" value="HTH_MERR_1"/>
    <property type="match status" value="1"/>
</dbReference>
<dbReference type="InterPro" id="IPR000551">
    <property type="entry name" value="MerR-type_HTH_dom"/>
</dbReference>
<proteinExistence type="predicted"/>
<feature type="domain" description="HTH merR-type" evidence="3">
    <location>
        <begin position="8"/>
        <end position="77"/>
    </location>
</feature>
<dbReference type="InterPro" id="IPR009061">
    <property type="entry name" value="DNA-bd_dom_put_sf"/>
</dbReference>
<dbReference type="EMBL" id="UHJJ01000002">
    <property type="protein sequence ID" value="SUQ13249.1"/>
    <property type="molecule type" value="Genomic_DNA"/>
</dbReference>
<dbReference type="CDD" id="cd04782">
    <property type="entry name" value="HTH_BltR"/>
    <property type="match status" value="1"/>
</dbReference>
<evidence type="ECO:0000313" key="5">
    <source>
        <dbReference type="Proteomes" id="UP000254051"/>
    </source>
</evidence>
<dbReference type="PROSITE" id="PS50937">
    <property type="entry name" value="HTH_MERR_2"/>
    <property type="match status" value="1"/>
</dbReference>
<evidence type="ECO:0000256" key="1">
    <source>
        <dbReference type="ARBA" id="ARBA00023125"/>
    </source>
</evidence>
<keyword evidence="1 4" id="KW-0238">DNA-binding</keyword>
<reference evidence="5" key="1">
    <citation type="submission" date="2017-07" db="EMBL/GenBank/DDBJ databases">
        <authorList>
            <person name="Varghese N."/>
            <person name="Submissions S."/>
        </authorList>
    </citation>
    <scope>NUCLEOTIDE SEQUENCE [LARGE SCALE GENOMIC DNA]</scope>
    <source>
        <strain evidence="5">NLAE-zl-C134</strain>
    </source>
</reference>